<dbReference type="Gene3D" id="3.90.226.10">
    <property type="entry name" value="2-enoyl-CoA Hydratase, Chain A, domain 1"/>
    <property type="match status" value="3"/>
</dbReference>
<evidence type="ECO:0000256" key="2">
    <source>
        <dbReference type="ARBA" id="ARBA00008683"/>
    </source>
</evidence>
<accession>A0A7C9HXI8</accession>
<evidence type="ECO:0000256" key="5">
    <source>
        <dbReference type="ARBA" id="ARBA00022825"/>
    </source>
</evidence>
<comment type="subcellular location">
    <subcellularLocation>
        <location evidence="1">Membrane</location>
    </subcellularLocation>
</comment>
<dbReference type="NCBIfam" id="TIGR00705">
    <property type="entry name" value="SppA_67K"/>
    <property type="match status" value="1"/>
</dbReference>
<dbReference type="RefSeq" id="WP_156640426.1">
    <property type="nucleotide sequence ID" value="NZ_WOXT01000001.1"/>
</dbReference>
<dbReference type="InterPro" id="IPR004635">
    <property type="entry name" value="Pept_S49_SppA"/>
</dbReference>
<protein>
    <submittedName>
        <fullName evidence="10">Signal peptide peptidase SppA</fullName>
    </submittedName>
</protein>
<dbReference type="EMBL" id="WOXT01000001">
    <property type="protein sequence ID" value="MUV13314.1"/>
    <property type="molecule type" value="Genomic_DNA"/>
</dbReference>
<dbReference type="PIRSF" id="PIRSF001217">
    <property type="entry name" value="Protease_4_SppA"/>
    <property type="match status" value="1"/>
</dbReference>
<dbReference type="InterPro" id="IPR004634">
    <property type="entry name" value="Pept_S49_pIV"/>
</dbReference>
<dbReference type="InterPro" id="IPR047217">
    <property type="entry name" value="S49_SppA_67K_type_N"/>
</dbReference>
<proteinExistence type="inferred from homology"/>
<dbReference type="PANTHER" id="PTHR33209">
    <property type="entry name" value="PROTEASE 4"/>
    <property type="match status" value="1"/>
</dbReference>
<comment type="similarity">
    <text evidence="2">Belongs to the peptidase S49 family.</text>
</comment>
<feature type="transmembrane region" description="Helical" evidence="8">
    <location>
        <begin position="27"/>
        <end position="45"/>
    </location>
</feature>
<dbReference type="Proteomes" id="UP000479692">
    <property type="component" value="Unassembled WGS sequence"/>
</dbReference>
<dbReference type="CDD" id="cd07018">
    <property type="entry name" value="S49_SppA_67K_type"/>
    <property type="match status" value="1"/>
</dbReference>
<dbReference type="InterPro" id="IPR002142">
    <property type="entry name" value="Peptidase_S49"/>
</dbReference>
<evidence type="ECO:0000256" key="8">
    <source>
        <dbReference type="SAM" id="Phobius"/>
    </source>
</evidence>
<evidence type="ECO:0000259" key="9">
    <source>
        <dbReference type="Pfam" id="PF01343"/>
    </source>
</evidence>
<dbReference type="CDD" id="cd07023">
    <property type="entry name" value="S49_Sppa_N_C"/>
    <property type="match status" value="1"/>
</dbReference>
<dbReference type="SUPFAM" id="SSF52096">
    <property type="entry name" value="ClpP/crotonase"/>
    <property type="match status" value="2"/>
</dbReference>
<dbReference type="NCBIfam" id="TIGR00706">
    <property type="entry name" value="SppA_dom"/>
    <property type="match status" value="1"/>
</dbReference>
<feature type="active site" description="Proton donor/acceptor" evidence="7">
    <location>
        <position position="207"/>
    </location>
</feature>
<reference evidence="10 11" key="1">
    <citation type="submission" date="2019-12" db="EMBL/GenBank/DDBJ databases">
        <authorList>
            <person name="Xu J."/>
        </authorList>
    </citation>
    <scope>NUCLEOTIDE SEQUENCE [LARGE SCALE GENOMIC DNA]</scope>
    <source>
        <strain evidence="10 11">HX-5-24</strain>
    </source>
</reference>
<organism evidence="10 11">
    <name type="scientific">Noviluteimonas gilva</name>
    <dbReference type="NCBI Taxonomy" id="2682097"/>
    <lineage>
        <taxon>Bacteria</taxon>
        <taxon>Pseudomonadati</taxon>
        <taxon>Pseudomonadota</taxon>
        <taxon>Gammaproteobacteria</taxon>
        <taxon>Lysobacterales</taxon>
        <taxon>Lysobacteraceae</taxon>
        <taxon>Noviluteimonas</taxon>
    </lineage>
</organism>
<evidence type="ECO:0000256" key="4">
    <source>
        <dbReference type="ARBA" id="ARBA00022801"/>
    </source>
</evidence>
<dbReference type="GO" id="GO:0016020">
    <property type="term" value="C:membrane"/>
    <property type="evidence" value="ECO:0007669"/>
    <property type="project" value="UniProtKB-SubCell"/>
</dbReference>
<dbReference type="PANTHER" id="PTHR33209:SF1">
    <property type="entry name" value="PEPTIDASE S49 DOMAIN-CONTAINING PROTEIN"/>
    <property type="match status" value="1"/>
</dbReference>
<keyword evidence="11" id="KW-1185">Reference proteome</keyword>
<keyword evidence="6 8" id="KW-0472">Membrane</keyword>
<evidence type="ECO:0000256" key="3">
    <source>
        <dbReference type="ARBA" id="ARBA00022670"/>
    </source>
</evidence>
<keyword evidence="4" id="KW-0378">Hydrolase</keyword>
<keyword evidence="8" id="KW-1133">Transmembrane helix</keyword>
<dbReference type="InterPro" id="IPR047272">
    <property type="entry name" value="S49_SppA_C"/>
</dbReference>
<evidence type="ECO:0000256" key="1">
    <source>
        <dbReference type="ARBA" id="ARBA00004370"/>
    </source>
</evidence>
<evidence type="ECO:0000256" key="6">
    <source>
        <dbReference type="ARBA" id="ARBA00023136"/>
    </source>
</evidence>
<evidence type="ECO:0000313" key="10">
    <source>
        <dbReference type="EMBL" id="MUV13314.1"/>
    </source>
</evidence>
<comment type="caution">
    <text evidence="10">The sequence shown here is derived from an EMBL/GenBank/DDBJ whole genome shotgun (WGS) entry which is preliminary data.</text>
</comment>
<keyword evidence="3" id="KW-0645">Protease</keyword>
<dbReference type="GO" id="GO:0008236">
    <property type="term" value="F:serine-type peptidase activity"/>
    <property type="evidence" value="ECO:0007669"/>
    <property type="project" value="UniProtKB-KW"/>
</dbReference>
<keyword evidence="5" id="KW-0720">Serine protease</keyword>
<evidence type="ECO:0000256" key="7">
    <source>
        <dbReference type="PIRSR" id="PIRSR001217-1"/>
    </source>
</evidence>
<evidence type="ECO:0000313" key="11">
    <source>
        <dbReference type="Proteomes" id="UP000479692"/>
    </source>
</evidence>
<dbReference type="Pfam" id="PF01343">
    <property type="entry name" value="Peptidase_S49"/>
    <property type="match status" value="2"/>
</dbReference>
<feature type="domain" description="Peptidase S49" evidence="9">
    <location>
        <begin position="139"/>
        <end position="294"/>
    </location>
</feature>
<name>A0A7C9HXI8_9GAMM</name>
<dbReference type="GO" id="GO:0006465">
    <property type="term" value="P:signal peptide processing"/>
    <property type="evidence" value="ECO:0007669"/>
    <property type="project" value="InterPro"/>
</dbReference>
<gene>
    <name evidence="10" type="primary">sppA</name>
    <name evidence="10" type="ORF">GN331_03740</name>
</gene>
<dbReference type="InterPro" id="IPR029045">
    <property type="entry name" value="ClpP/crotonase-like_dom_sf"/>
</dbReference>
<sequence>MNEPSRRGPIARAIVGIWDAMNFTRRLVFNLVFFALLILFLMFAFSGGSLAPLNDRTTLVIAPEGRLVEQYSSDVASRALSKVMGDGGNEEVQLRDLLRALDAAVKDKRIERVYVRFDRLQPTGYASLREVAAALGKVRASGKQVVAFGDSYMQEQYLLAAQANEVYLDPMGGLVLEGLDRYRQYYREGLQDKLGVDVHLFKVGEYKSAAEPYVLDAASPQAKEADLFWMNDVWQRFLGDIAKARDLSAQQLAAGIDTLPEGLAAARGDLGRYALQQKLVDGLKTEEEVDRLLAERGVADADAEGGFRQVSLDTYLRHIDTTLPATDMRPQVAVVVAEGEIEGGEKPPGHIGGVSTAALLREARDDEHVKAVVLRVDSPGGEVFASEQIRREVVALKAAGKPVVVSMGDLAASGGYWISMNADRIYADPSTITGSIGIFGVIPTLPRALGKIGVRTDGVGTTRFAGAFDITRPLDPAVGDIVQSVIDKGYRDFTGRVAQARKRSVDEIDAIARGRVWTGAQARERGLVDDFGGLQTAIADAAARAKLGKPDAFNVHYIEREATPFERFFAGFVSSRAGAAMMRDSGFAQGVARTLVARSVPQMDADLRFLDAALQRKPGAPVKALAYCFCEF</sequence>
<keyword evidence="8" id="KW-0812">Transmembrane</keyword>
<feature type="domain" description="Peptidase S49" evidence="9">
    <location>
        <begin position="396"/>
        <end position="547"/>
    </location>
</feature>
<dbReference type="AlphaFoldDB" id="A0A7C9HXI8"/>
<feature type="active site" description="Nucleophile" evidence="7">
    <location>
        <position position="413"/>
    </location>
</feature>
<dbReference type="Gene3D" id="6.20.330.10">
    <property type="match status" value="1"/>
</dbReference>